<dbReference type="PANTHER" id="PTHR40084:SF1">
    <property type="entry name" value="PHOSPHOTRANSFERASE"/>
    <property type="match status" value="1"/>
</dbReference>
<proteinExistence type="predicted"/>
<evidence type="ECO:0000313" key="1">
    <source>
        <dbReference type="EMBL" id="PJE76203.1"/>
    </source>
</evidence>
<keyword evidence="1" id="KW-0547">Nucleotide-binding</keyword>
<keyword evidence="1" id="KW-0378">Hydrolase</keyword>
<keyword evidence="1" id="KW-0067">ATP-binding</keyword>
<sequence length="421" mass="46208">MSEGVIVDLHIHSRFSRACSQGLTIPNIARTAALKGIHLMGTGDFTHPGWRRLLHEELEQSSSGFYRARGVATIAPVEFVPSVEISCIYSKGGKVRRQHVLVIVPTLKVADALAKRLEKIGNLMADGRPILGLDAKELLKIVLDTTPDALVIPAHAWTPWFSLFGSKSGFDSIEECFEELTPHIPAIETGLSSDPPMNWRLSALDGIRLLSNSDAHSLDNLGREANVFKRGSGLTYQRLLAIVRGVESDGFLSTIEFYPEEGKYYTDGHAACKLRLTPEETKRYGGRCPKCGRLITVGVLSRVNDLADRKPATTFSGRVPFNYIVPLREIIAEVLGVGKKTKRVAVVYDALVPKLGTEFDLLLSVPISTIYEAGFLEVAKAIERVRLKKIKIVAGYDGVFGIVSVSEGNAVKKKKQKKLFA</sequence>
<dbReference type="EMBL" id="PFET01000003">
    <property type="protein sequence ID" value="PJE76203.1"/>
    <property type="molecule type" value="Genomic_DNA"/>
</dbReference>
<dbReference type="GO" id="GO:0004386">
    <property type="term" value="F:helicase activity"/>
    <property type="evidence" value="ECO:0007669"/>
    <property type="project" value="UniProtKB-KW"/>
</dbReference>
<keyword evidence="1" id="KW-0347">Helicase</keyword>
<gene>
    <name evidence="1" type="ORF">COV04_00750</name>
</gene>
<dbReference type="Gene3D" id="3.20.20.140">
    <property type="entry name" value="Metal-dependent hydrolases"/>
    <property type="match status" value="1"/>
</dbReference>
<dbReference type="CDD" id="cd19067">
    <property type="entry name" value="PfuEndoQ-like"/>
    <property type="match status" value="1"/>
</dbReference>
<protein>
    <submittedName>
        <fullName evidence="1">DNA helicase UvrD</fullName>
    </submittedName>
</protein>
<dbReference type="PANTHER" id="PTHR40084">
    <property type="entry name" value="PHOSPHOHYDROLASE, PHP FAMILY"/>
    <property type="match status" value="1"/>
</dbReference>
<dbReference type="SUPFAM" id="SSF89550">
    <property type="entry name" value="PHP domain-like"/>
    <property type="match status" value="1"/>
</dbReference>
<name>A0A2M8LFH9_9BACT</name>
<reference evidence="1 2" key="1">
    <citation type="submission" date="2017-09" db="EMBL/GenBank/DDBJ databases">
        <title>Depth-based differentiation of microbial function through sediment-hosted aquifers and enrichment of novel symbionts in the deep terrestrial subsurface.</title>
        <authorList>
            <person name="Probst A.J."/>
            <person name="Ladd B."/>
            <person name="Jarett J.K."/>
            <person name="Geller-Mcgrath D.E."/>
            <person name="Sieber C.M."/>
            <person name="Emerson J.B."/>
            <person name="Anantharaman K."/>
            <person name="Thomas B.C."/>
            <person name="Malmstrom R."/>
            <person name="Stieglmeier M."/>
            <person name="Klingl A."/>
            <person name="Woyke T."/>
            <person name="Ryan C.M."/>
            <person name="Banfield J.F."/>
        </authorList>
    </citation>
    <scope>NUCLEOTIDE SEQUENCE [LARGE SCALE GENOMIC DNA]</scope>
    <source>
        <strain evidence="1">CG10_big_fil_rev_8_21_14_0_10_48_11</strain>
    </source>
</reference>
<dbReference type="AlphaFoldDB" id="A0A2M8LFH9"/>
<organism evidence="1 2">
    <name type="scientific">Candidatus Uhrbacteria bacterium CG10_big_fil_rev_8_21_14_0_10_48_11</name>
    <dbReference type="NCBI Taxonomy" id="1975037"/>
    <lineage>
        <taxon>Bacteria</taxon>
        <taxon>Candidatus Uhriibacteriota</taxon>
    </lineage>
</organism>
<dbReference type="InterPro" id="IPR016195">
    <property type="entry name" value="Pol/histidinol_Pase-like"/>
</dbReference>
<accession>A0A2M8LFH9</accession>
<dbReference type="Proteomes" id="UP000231152">
    <property type="component" value="Unassembled WGS sequence"/>
</dbReference>
<evidence type="ECO:0000313" key="2">
    <source>
        <dbReference type="Proteomes" id="UP000231152"/>
    </source>
</evidence>
<comment type="caution">
    <text evidence="1">The sequence shown here is derived from an EMBL/GenBank/DDBJ whole genome shotgun (WGS) entry which is preliminary data.</text>
</comment>